<dbReference type="EMBL" id="CP038462">
    <property type="protein sequence ID" value="QCC78672.1"/>
    <property type="molecule type" value="Genomic_DNA"/>
</dbReference>
<dbReference type="AlphaFoldDB" id="A0A4P7UED1"/>
<dbReference type="Pfam" id="PF18899">
    <property type="entry name" value="DUF5655"/>
    <property type="match status" value="1"/>
</dbReference>
<name>A0A4P7UED1_9ACTN</name>
<accession>A0A4P7UED1</accession>
<proteinExistence type="predicted"/>
<evidence type="ECO:0000259" key="1">
    <source>
        <dbReference type="Pfam" id="PF18899"/>
    </source>
</evidence>
<dbReference type="InterPro" id="IPR043714">
    <property type="entry name" value="DUF5655"/>
</dbReference>
<feature type="domain" description="DUF5655" evidence="1">
    <location>
        <begin position="10"/>
        <end position="120"/>
    </location>
</feature>
<evidence type="ECO:0000313" key="3">
    <source>
        <dbReference type="Proteomes" id="UP000297025"/>
    </source>
</evidence>
<reference evidence="2 3" key="1">
    <citation type="journal article" date="2008" name="Int. J. Syst. Evol. Microbiol.">
        <title>Nocardioides daphniae sp. nov., isolated from Daphnia cucullata (Crustacea: Cladocera).</title>
        <authorList>
            <person name="Toth E.M."/>
            <person name="Keki Z."/>
            <person name="Homonnay Z.G."/>
            <person name="Borsodi A.K."/>
            <person name="Marialigeti K."/>
            <person name="Schumann P."/>
        </authorList>
    </citation>
    <scope>NUCLEOTIDE SEQUENCE [LARGE SCALE GENOMIC DNA]</scope>
    <source>
        <strain evidence="2 3">JCM 16608</strain>
    </source>
</reference>
<dbReference type="OrthoDB" id="4871934at2"/>
<gene>
    <name evidence="2" type="ORF">E2C04_07675</name>
</gene>
<evidence type="ECO:0000313" key="2">
    <source>
        <dbReference type="EMBL" id="QCC78672.1"/>
    </source>
</evidence>
<dbReference type="KEGG" id="ndp:E2C04_07675"/>
<organism evidence="2 3">
    <name type="scientific">Nocardioides daphniae</name>
    <dbReference type="NCBI Taxonomy" id="402297"/>
    <lineage>
        <taxon>Bacteria</taxon>
        <taxon>Bacillati</taxon>
        <taxon>Actinomycetota</taxon>
        <taxon>Actinomycetes</taxon>
        <taxon>Propionibacteriales</taxon>
        <taxon>Nocardioidaceae</taxon>
        <taxon>Nocardioides</taxon>
    </lineage>
</organism>
<dbReference type="Proteomes" id="UP000297025">
    <property type="component" value="Chromosome"/>
</dbReference>
<protein>
    <recommendedName>
        <fullName evidence="1">DUF5655 domain-containing protein</fullName>
    </recommendedName>
</protein>
<sequence length="123" mass="13883">MVVAGERTVEELFEGHPRSLELCRAVEEAVGAVGDSTVTVGRSQVAFRRRRGFAYVWRPGQYVRSDVPAMLSLALPHRIDSPRFKEVVHPSPGVWMHHLELHEVAEVDAEVRGWLREAYEHAG</sequence>